<proteinExistence type="predicted"/>
<keyword evidence="1" id="KW-1133">Transmembrane helix</keyword>
<evidence type="ECO:0000313" key="2">
    <source>
        <dbReference type="EMBL" id="QEW03023.1"/>
    </source>
</evidence>
<feature type="transmembrane region" description="Helical" evidence="1">
    <location>
        <begin position="118"/>
        <end position="137"/>
    </location>
</feature>
<organism evidence="2 3">
    <name type="scientific">Microbacterium lushaniae</name>
    <dbReference type="NCBI Taxonomy" id="2614639"/>
    <lineage>
        <taxon>Bacteria</taxon>
        <taxon>Bacillati</taxon>
        <taxon>Actinomycetota</taxon>
        <taxon>Actinomycetes</taxon>
        <taxon>Micrococcales</taxon>
        <taxon>Microbacteriaceae</taxon>
        <taxon>Microbacterium</taxon>
    </lineage>
</organism>
<dbReference type="Proteomes" id="UP000325516">
    <property type="component" value="Chromosome"/>
</dbReference>
<dbReference type="RefSeq" id="WP_150924520.1">
    <property type="nucleotide sequence ID" value="NZ_CP044232.1"/>
</dbReference>
<evidence type="ECO:0000313" key="3">
    <source>
        <dbReference type="Proteomes" id="UP000325516"/>
    </source>
</evidence>
<dbReference type="EMBL" id="CP044232">
    <property type="protein sequence ID" value="QEW03023.1"/>
    <property type="molecule type" value="Genomic_DNA"/>
</dbReference>
<feature type="transmembrane region" description="Helical" evidence="1">
    <location>
        <begin position="21"/>
        <end position="44"/>
    </location>
</feature>
<protein>
    <submittedName>
        <fullName evidence="2">Uncharacterized protein</fullName>
    </submittedName>
</protein>
<evidence type="ECO:0000256" key="1">
    <source>
        <dbReference type="SAM" id="Phobius"/>
    </source>
</evidence>
<keyword evidence="3" id="KW-1185">Reference proteome</keyword>
<keyword evidence="1" id="KW-0812">Transmembrane</keyword>
<sequence>MSNDDDLRGRTRAERSAGRRYVGEFTIGVAAYLLLFLVLPRLVVTEPGSAWSVVIALTPIAPVLWMVIAMARHVRRVDELQRALLLHSFTVGFGAAMLIALAIALVTGAGIDTRHSEWAVFIGGMAAWGVSLGAFSFRANR</sequence>
<dbReference type="KEGG" id="mlz:F6J85_07855"/>
<dbReference type="AlphaFoldDB" id="A0A5J6L355"/>
<reference evidence="3" key="1">
    <citation type="submission" date="2019-09" db="EMBL/GenBank/DDBJ databases">
        <title>Mumia zhuanghuii sp. nov. isolated from the intestinal contents of plateau pika (Ochotona curzoniae) in the Qinghai-Tibet plateau of China.</title>
        <authorList>
            <person name="Tian Z."/>
        </authorList>
    </citation>
    <scope>NUCLEOTIDE SEQUENCE [LARGE SCALE GENOMIC DNA]</scope>
    <source>
        <strain evidence="3">L-031</strain>
    </source>
</reference>
<name>A0A5J6L355_9MICO</name>
<feature type="transmembrane region" description="Helical" evidence="1">
    <location>
        <begin position="50"/>
        <end position="71"/>
    </location>
</feature>
<accession>A0A5J6L355</accession>
<keyword evidence="1" id="KW-0472">Membrane</keyword>
<gene>
    <name evidence="2" type="ORF">F6J85_07855</name>
</gene>
<feature type="transmembrane region" description="Helical" evidence="1">
    <location>
        <begin position="83"/>
        <end position="106"/>
    </location>
</feature>